<evidence type="ECO:0000256" key="8">
    <source>
        <dbReference type="ARBA" id="ARBA00023211"/>
    </source>
</evidence>
<dbReference type="Pfam" id="PF01867">
    <property type="entry name" value="Cas_Cas1"/>
    <property type="match status" value="1"/>
</dbReference>
<evidence type="ECO:0000256" key="10">
    <source>
        <dbReference type="HAMAP-Rule" id="MF_01470"/>
    </source>
</evidence>
<keyword evidence="4 10" id="KW-0378">Hydrolase</keyword>
<dbReference type="InterPro" id="IPR002729">
    <property type="entry name" value="CRISPR-assoc_Cas1"/>
</dbReference>
<keyword evidence="5 10" id="KW-0460">Magnesium</keyword>
<dbReference type="NCBIfam" id="TIGR00287">
    <property type="entry name" value="cas1"/>
    <property type="match status" value="1"/>
</dbReference>
<name>A0ABS4MGY7_9LACO</name>
<dbReference type="EMBL" id="JAGGLU010000023">
    <property type="protein sequence ID" value="MBP2058973.1"/>
    <property type="molecule type" value="Genomic_DNA"/>
</dbReference>
<keyword evidence="1 10" id="KW-0540">Nuclease</keyword>
<comment type="cofactor">
    <cofactor evidence="10">
        <name>Mg(2+)</name>
        <dbReference type="ChEBI" id="CHEBI:18420"/>
    </cofactor>
    <cofactor evidence="10">
        <name>Mn(2+)</name>
        <dbReference type="ChEBI" id="CHEBI:29035"/>
    </cofactor>
</comment>
<accession>A0ABS4MGY7</accession>
<protein>
    <recommendedName>
        <fullName evidence="10">CRISPR-associated endonuclease Cas1</fullName>
        <ecNumber evidence="10">3.1.-.-</ecNumber>
    </recommendedName>
</protein>
<keyword evidence="3 10" id="KW-0255">Endonuclease</keyword>
<keyword evidence="8 10" id="KW-0464">Manganese</keyword>
<dbReference type="Gene3D" id="1.20.120.920">
    <property type="entry name" value="CRISPR-associated endonuclease Cas1, C-terminal domain"/>
    <property type="match status" value="1"/>
</dbReference>
<feature type="binding site" evidence="10">
    <location>
        <position position="234"/>
    </location>
    <ligand>
        <name>Mn(2+)</name>
        <dbReference type="ChEBI" id="CHEBI:29035"/>
    </ligand>
</feature>
<dbReference type="RefSeq" id="WP_209687685.1">
    <property type="nucleotide sequence ID" value="NZ_JAGGLU010000023.1"/>
</dbReference>
<reference evidence="11 12" key="1">
    <citation type="submission" date="2021-03" db="EMBL/GenBank/DDBJ databases">
        <title>Genomic Encyclopedia of Type Strains, Phase IV (KMG-IV): sequencing the most valuable type-strain genomes for metagenomic binning, comparative biology and taxonomic classification.</title>
        <authorList>
            <person name="Goeker M."/>
        </authorList>
    </citation>
    <scope>NUCLEOTIDE SEQUENCE [LARGE SCALE GENOMIC DNA]</scope>
    <source>
        <strain evidence="11 12">DSM 101872</strain>
    </source>
</reference>
<evidence type="ECO:0000256" key="7">
    <source>
        <dbReference type="ARBA" id="ARBA00023125"/>
    </source>
</evidence>
<dbReference type="InterPro" id="IPR042211">
    <property type="entry name" value="CRISPR-assoc_Cas1_N"/>
</dbReference>
<evidence type="ECO:0000256" key="5">
    <source>
        <dbReference type="ARBA" id="ARBA00022842"/>
    </source>
</evidence>
<dbReference type="InterPro" id="IPR050646">
    <property type="entry name" value="Cas1"/>
</dbReference>
<keyword evidence="12" id="KW-1185">Reference proteome</keyword>
<dbReference type="InterPro" id="IPR019856">
    <property type="entry name" value="CRISPR-assoc_Cas1_DVULG"/>
</dbReference>
<sequence length="343" mass="38996">MKKINNTLYVTSKNAYLATEGNDVKVIIDKKCAGKVPLQNFEAIVTFGYAGISPGLMQKCLENRISVSFMSETGRLRGRVVGKPYGNVYLRKTQYGASIEPVLALQIASNFILGKIYNQRWIIERLTRDHGMQINVEKFKDVSSKLKLGLDAIESTDSVDKLRGIEGNLATEYFAIFDDMIINQKETFYYHGRNRRPPMDNVNALLSFAYSLLAAECSAALTSNGLDSYVGFMHVDRSGRESLALDLMEELRGVVADRFVLSLINKKMISEKDFEQKADGAVLLSESARKKFLSEWQKNKMKELMHPYLKEKIQWGLVPFIQSQLLARFLRGDIDEYPPFLWK</sequence>
<keyword evidence="6 10" id="KW-0051">Antiviral defense</keyword>
<dbReference type="Gene3D" id="3.100.10.20">
    <property type="entry name" value="CRISPR-associated endonuclease Cas1, N-terminal domain"/>
    <property type="match status" value="1"/>
</dbReference>
<evidence type="ECO:0000256" key="1">
    <source>
        <dbReference type="ARBA" id="ARBA00022722"/>
    </source>
</evidence>
<evidence type="ECO:0000313" key="11">
    <source>
        <dbReference type="EMBL" id="MBP2058973.1"/>
    </source>
</evidence>
<organism evidence="11 12">
    <name type="scientific">Lactobacillus colini</name>
    <dbReference type="NCBI Taxonomy" id="1819254"/>
    <lineage>
        <taxon>Bacteria</taxon>
        <taxon>Bacillati</taxon>
        <taxon>Bacillota</taxon>
        <taxon>Bacilli</taxon>
        <taxon>Lactobacillales</taxon>
        <taxon>Lactobacillaceae</taxon>
        <taxon>Lactobacillus</taxon>
    </lineage>
</organism>
<evidence type="ECO:0000256" key="2">
    <source>
        <dbReference type="ARBA" id="ARBA00022723"/>
    </source>
</evidence>
<feature type="binding site" evidence="10">
    <location>
        <position position="166"/>
    </location>
    <ligand>
        <name>Mn(2+)</name>
        <dbReference type="ChEBI" id="CHEBI:29035"/>
    </ligand>
</feature>
<dbReference type="PANTHER" id="PTHR34353:SF2">
    <property type="entry name" value="CRISPR-ASSOCIATED ENDONUCLEASE CAS1 1"/>
    <property type="match status" value="1"/>
</dbReference>
<dbReference type="EC" id="3.1.-.-" evidence="10"/>
<dbReference type="InterPro" id="IPR042206">
    <property type="entry name" value="CRISPR-assoc_Cas1_C"/>
</dbReference>
<comment type="caution">
    <text evidence="11">The sequence shown here is derived from an EMBL/GenBank/DDBJ whole genome shotgun (WGS) entry which is preliminary data.</text>
</comment>
<keyword evidence="2 10" id="KW-0479">Metal-binding</keyword>
<gene>
    <name evidence="10" type="primary">cas1</name>
    <name evidence="11" type="ORF">J2Z60_002174</name>
</gene>
<evidence type="ECO:0000256" key="6">
    <source>
        <dbReference type="ARBA" id="ARBA00023118"/>
    </source>
</evidence>
<evidence type="ECO:0000313" key="12">
    <source>
        <dbReference type="Proteomes" id="UP001519292"/>
    </source>
</evidence>
<evidence type="ECO:0000256" key="9">
    <source>
        <dbReference type="ARBA" id="ARBA00038592"/>
    </source>
</evidence>
<keyword evidence="7 10" id="KW-0238">DNA-binding</keyword>
<comment type="function">
    <text evidence="10">CRISPR (clustered regularly interspaced short palindromic repeat), is an adaptive immune system that provides protection against mobile genetic elements (viruses, transposable elements and conjugative plasmids). CRISPR clusters contain spacers, sequences complementary to antecedent mobile elements, and target invading nucleic acids. CRISPR clusters are transcribed and processed into CRISPR RNA (crRNA). Acts as a dsDNA endonuclease. Involved in the integration of spacer DNA into the CRISPR cassette.</text>
</comment>
<comment type="subunit">
    <text evidence="9 10">Homodimer, forms a heterotetramer with a Cas2 homodimer.</text>
</comment>
<dbReference type="Proteomes" id="UP001519292">
    <property type="component" value="Unassembled WGS sequence"/>
</dbReference>
<evidence type="ECO:0000256" key="3">
    <source>
        <dbReference type="ARBA" id="ARBA00022759"/>
    </source>
</evidence>
<dbReference type="NCBIfam" id="TIGR03640">
    <property type="entry name" value="cas1_DVULG"/>
    <property type="match status" value="1"/>
</dbReference>
<comment type="similarity">
    <text evidence="10">Belongs to the CRISPR-associated endonuclease Cas1 family.</text>
</comment>
<evidence type="ECO:0000256" key="4">
    <source>
        <dbReference type="ARBA" id="ARBA00022801"/>
    </source>
</evidence>
<dbReference type="HAMAP" id="MF_01470">
    <property type="entry name" value="Cas1"/>
    <property type="match status" value="1"/>
</dbReference>
<dbReference type="PANTHER" id="PTHR34353">
    <property type="entry name" value="CRISPR-ASSOCIATED ENDONUCLEASE CAS1 1"/>
    <property type="match status" value="1"/>
</dbReference>
<feature type="binding site" evidence="10">
    <location>
        <position position="249"/>
    </location>
    <ligand>
        <name>Mn(2+)</name>
        <dbReference type="ChEBI" id="CHEBI:29035"/>
    </ligand>
</feature>
<proteinExistence type="inferred from homology"/>